<sequence>MTENIHSISVEQCCSYYRIEVAFVHSLDEHGLIELTRREEGVFIAFEQLTDLEKYMHMHYDLDINIEGLETIAHLLHKVQALQTEIRTLRNELGQ</sequence>
<proteinExistence type="predicted"/>
<name>A0ABS8PRA3_9BACT</name>
<gene>
    <name evidence="1" type="ORF">LQ567_08500</name>
</gene>
<evidence type="ECO:0000313" key="2">
    <source>
        <dbReference type="Proteomes" id="UP001199816"/>
    </source>
</evidence>
<accession>A0ABS8PRA3</accession>
<keyword evidence="2" id="KW-1185">Reference proteome</keyword>
<dbReference type="Pfam" id="PF13591">
    <property type="entry name" value="MerR_2"/>
    <property type="match status" value="1"/>
</dbReference>
<evidence type="ECO:0000313" key="1">
    <source>
        <dbReference type="EMBL" id="MCD2422798.1"/>
    </source>
</evidence>
<dbReference type="EMBL" id="JAJNEC010000005">
    <property type="protein sequence ID" value="MCD2422798.1"/>
    <property type="molecule type" value="Genomic_DNA"/>
</dbReference>
<comment type="caution">
    <text evidence="1">The sequence shown here is derived from an EMBL/GenBank/DDBJ whole genome shotgun (WGS) entry which is preliminary data.</text>
</comment>
<dbReference type="RefSeq" id="WP_231004075.1">
    <property type="nucleotide sequence ID" value="NZ_JAJNEC010000005.1"/>
</dbReference>
<reference evidence="1 2" key="1">
    <citation type="submission" date="2021-11" db="EMBL/GenBank/DDBJ databases">
        <title>Genomic of Niabella pedocola.</title>
        <authorList>
            <person name="Wu T."/>
        </authorList>
    </citation>
    <scope>NUCLEOTIDE SEQUENCE [LARGE SCALE GENOMIC DNA]</scope>
    <source>
        <strain evidence="1 2">JCM 31011</strain>
    </source>
</reference>
<dbReference type="Gene3D" id="1.10.1660.10">
    <property type="match status" value="1"/>
</dbReference>
<protein>
    <submittedName>
        <fullName evidence="1">Chaperone modulator CbpM</fullName>
    </submittedName>
</protein>
<dbReference type="Proteomes" id="UP001199816">
    <property type="component" value="Unassembled WGS sequence"/>
</dbReference>
<organism evidence="1 2">
    <name type="scientific">Niabella pedocola</name>
    <dbReference type="NCBI Taxonomy" id="1752077"/>
    <lineage>
        <taxon>Bacteria</taxon>
        <taxon>Pseudomonadati</taxon>
        <taxon>Bacteroidota</taxon>
        <taxon>Chitinophagia</taxon>
        <taxon>Chitinophagales</taxon>
        <taxon>Chitinophagaceae</taxon>
        <taxon>Niabella</taxon>
    </lineage>
</organism>